<dbReference type="SUPFAM" id="SSF54523">
    <property type="entry name" value="Pili subunits"/>
    <property type="match status" value="1"/>
</dbReference>
<feature type="transmembrane region" description="Helical" evidence="2">
    <location>
        <begin position="6"/>
        <end position="31"/>
    </location>
</feature>
<dbReference type="InterPro" id="IPR045584">
    <property type="entry name" value="Pilin-like"/>
</dbReference>
<dbReference type="Gene3D" id="3.30.700.10">
    <property type="entry name" value="Glycoprotein, Type 4 Pilin"/>
    <property type="match status" value="1"/>
</dbReference>
<sequence>MENKGFTLIELLLVGVILGLFGTFVVMRFIGAQNASYDTRRMSDLKQYQIAFESFAANNDGQYPSRNTSGGESVDTLCTDLGLTVCPEDRNAPSATYKYLTDGTGSGNTDAGIYLLWAKLEKPTIDTWFLVCSNGQSGETNLEPTSSSCPL</sequence>
<dbReference type="Proteomes" id="UP000178999">
    <property type="component" value="Unassembled WGS sequence"/>
</dbReference>
<evidence type="ECO:0008006" key="5">
    <source>
        <dbReference type="Google" id="ProtNLM"/>
    </source>
</evidence>
<dbReference type="PROSITE" id="PS00409">
    <property type="entry name" value="PROKAR_NTER_METHYL"/>
    <property type="match status" value="1"/>
</dbReference>
<dbReference type="PRINTS" id="PR00813">
    <property type="entry name" value="BCTERIALGSPG"/>
</dbReference>
<gene>
    <name evidence="3" type="ORF">A2382_03025</name>
</gene>
<dbReference type="AlphaFoldDB" id="A0A1F8CT15"/>
<accession>A0A1F8CT15</accession>
<dbReference type="EMBL" id="MGHY01000016">
    <property type="protein sequence ID" value="OGM79422.1"/>
    <property type="molecule type" value="Genomic_DNA"/>
</dbReference>
<evidence type="ECO:0000313" key="3">
    <source>
        <dbReference type="EMBL" id="OGM79422.1"/>
    </source>
</evidence>
<keyword evidence="1" id="KW-0488">Methylation</keyword>
<keyword evidence="2" id="KW-0472">Membrane</keyword>
<organism evidence="3 4">
    <name type="scientific">Candidatus Woesebacteria bacterium RIFOXYB1_FULL_38_16</name>
    <dbReference type="NCBI Taxonomy" id="1802538"/>
    <lineage>
        <taxon>Bacteria</taxon>
        <taxon>Candidatus Woeseibacteriota</taxon>
    </lineage>
</organism>
<dbReference type="InterPro" id="IPR012902">
    <property type="entry name" value="N_methyl_site"/>
</dbReference>
<keyword evidence="2" id="KW-0812">Transmembrane</keyword>
<evidence type="ECO:0000313" key="4">
    <source>
        <dbReference type="Proteomes" id="UP000178999"/>
    </source>
</evidence>
<keyword evidence="2" id="KW-1133">Transmembrane helix</keyword>
<evidence type="ECO:0000256" key="2">
    <source>
        <dbReference type="SAM" id="Phobius"/>
    </source>
</evidence>
<dbReference type="NCBIfam" id="TIGR02532">
    <property type="entry name" value="IV_pilin_GFxxxE"/>
    <property type="match status" value="1"/>
</dbReference>
<reference evidence="3 4" key="1">
    <citation type="journal article" date="2016" name="Nat. Commun.">
        <title>Thousands of microbial genomes shed light on interconnected biogeochemical processes in an aquifer system.</title>
        <authorList>
            <person name="Anantharaman K."/>
            <person name="Brown C.T."/>
            <person name="Hug L.A."/>
            <person name="Sharon I."/>
            <person name="Castelle C.J."/>
            <person name="Probst A.J."/>
            <person name="Thomas B.C."/>
            <person name="Singh A."/>
            <person name="Wilkins M.J."/>
            <person name="Karaoz U."/>
            <person name="Brodie E.L."/>
            <person name="Williams K.H."/>
            <person name="Hubbard S.S."/>
            <person name="Banfield J.F."/>
        </authorList>
    </citation>
    <scope>NUCLEOTIDE SEQUENCE [LARGE SCALE GENOMIC DNA]</scope>
</reference>
<proteinExistence type="predicted"/>
<protein>
    <recommendedName>
        <fullName evidence="5">Type II secretion system protein GspG C-terminal domain-containing protein</fullName>
    </recommendedName>
</protein>
<name>A0A1F8CT15_9BACT</name>
<comment type="caution">
    <text evidence="3">The sequence shown here is derived from an EMBL/GenBank/DDBJ whole genome shotgun (WGS) entry which is preliminary data.</text>
</comment>
<evidence type="ECO:0000256" key="1">
    <source>
        <dbReference type="ARBA" id="ARBA00022481"/>
    </source>
</evidence>
<dbReference type="GO" id="GO:0015627">
    <property type="term" value="C:type II protein secretion system complex"/>
    <property type="evidence" value="ECO:0007669"/>
    <property type="project" value="InterPro"/>
</dbReference>
<dbReference type="InterPro" id="IPR000983">
    <property type="entry name" value="Bac_GSPG_pilin"/>
</dbReference>
<dbReference type="STRING" id="1802538.A2382_03025"/>
<dbReference type="GO" id="GO:0015628">
    <property type="term" value="P:protein secretion by the type II secretion system"/>
    <property type="evidence" value="ECO:0007669"/>
    <property type="project" value="InterPro"/>
</dbReference>